<feature type="transmembrane region" description="Helical" evidence="2">
    <location>
        <begin position="368"/>
        <end position="388"/>
    </location>
</feature>
<dbReference type="Proteomes" id="UP000504844">
    <property type="component" value="Chromosome"/>
</dbReference>
<feature type="region of interest" description="Disordered" evidence="1">
    <location>
        <begin position="147"/>
        <end position="176"/>
    </location>
</feature>
<evidence type="ECO:0000313" key="4">
    <source>
        <dbReference type="EMBL" id="QKJ66368.1"/>
    </source>
</evidence>
<dbReference type="KEGG" id="dee:HQN60_06455"/>
<reference evidence="4 5" key="1">
    <citation type="submission" date="2020-05" db="EMBL/GenBank/DDBJ databases">
        <title>Complete genome sequence of Deefgea sp. D17.</title>
        <authorList>
            <person name="Bae J.-W."/>
            <person name="Han J.E."/>
        </authorList>
    </citation>
    <scope>NUCLEOTIDE SEQUENCE [LARGE SCALE GENOMIC DNA]</scope>
    <source>
        <strain evidence="4 5">D17</strain>
    </source>
</reference>
<evidence type="ECO:0000256" key="2">
    <source>
        <dbReference type="SAM" id="Phobius"/>
    </source>
</evidence>
<name>A0A6M8SQG3_9NEIS</name>
<evidence type="ECO:0000256" key="1">
    <source>
        <dbReference type="SAM" id="MobiDB-lite"/>
    </source>
</evidence>
<keyword evidence="2" id="KW-0472">Membrane</keyword>
<protein>
    <recommendedName>
        <fullName evidence="3">FimV N-terminal domain-containing protein</fullName>
    </recommendedName>
</protein>
<evidence type="ECO:0000259" key="3">
    <source>
        <dbReference type="Pfam" id="PF25800"/>
    </source>
</evidence>
<evidence type="ECO:0000313" key="5">
    <source>
        <dbReference type="Proteomes" id="UP000504844"/>
    </source>
</evidence>
<dbReference type="RefSeq" id="WP_173532872.1">
    <property type="nucleotide sequence ID" value="NZ_CP054143.1"/>
</dbReference>
<feature type="region of interest" description="Disordered" evidence="1">
    <location>
        <begin position="234"/>
        <end position="273"/>
    </location>
</feature>
<dbReference type="Pfam" id="PF25800">
    <property type="entry name" value="FimV_N"/>
    <property type="match status" value="1"/>
</dbReference>
<sequence length="675" mass="74821">MNEIFNLWFKLSMPHFKFRRATLCATIGTLGLSFGSAHGMTMGELQLQSYIGQPFRGLVPYRLNAGEAINEQCIELRASNNELPGLGPATIQLRPNGELSGVLLIESRSAVGEPTIAFAVKFACANQQMTRDFTAFLNIAPLRAERDTPSRPLAREVRPRRAEASNEQDVSPRTDHQLTLKKPMSLRELTKRYYPENTPQYPRYLQKLSANNPDLDPNAELSAGTVVSIPDKLRSVRKKSPTTPTVEAGQLRLDSEPSQRTKPTSTGTPSPAQYTQVLEEKVKTLEELQFKLQLEVEQLNARLSQLNTSAGLAVASQPMASAPDALIIASTVKTAAVSETAAITASQPNKRRIMPTPEVAEPESNTPAWLIGLGLIGIATTVGGWLFWRRRQAQQINELAPHSEQTLMGQFKTYATRHKTTEHTPTMMSFLHHPGAGIEVSDFDSVDLARIQIMLGQGEVAEAIDLLYRSIDEDPEDIERWLMLFRVFRQQGMKTEYANLAKNLSLIVKDEADWELVRNIGSKLDPENELYQRHNSPSTMGNTISSAVGGTMGSALITPDNNSVELDIHPEPTPATMMSAFLDIETPRAPPAAMDFEVSDSASMSKPEIMLDIQLPDVHNEIPGMLFQATEEIEMFPAFEPEITASTPESTVPHLDFLDFNTESSPQPERKRHLE</sequence>
<proteinExistence type="predicted"/>
<dbReference type="AlphaFoldDB" id="A0A6M8SQG3"/>
<feature type="domain" description="FimV N-terminal" evidence="3">
    <location>
        <begin position="41"/>
        <end position="138"/>
    </location>
</feature>
<dbReference type="InterPro" id="IPR057840">
    <property type="entry name" value="FimV_N"/>
</dbReference>
<keyword evidence="2" id="KW-1133">Transmembrane helix</keyword>
<organism evidence="4 5">
    <name type="scientific">Deefgea piscis</name>
    <dbReference type="NCBI Taxonomy" id="2739061"/>
    <lineage>
        <taxon>Bacteria</taxon>
        <taxon>Pseudomonadati</taxon>
        <taxon>Pseudomonadota</taxon>
        <taxon>Betaproteobacteria</taxon>
        <taxon>Neisseriales</taxon>
        <taxon>Chitinibacteraceae</taxon>
        <taxon>Deefgea</taxon>
    </lineage>
</organism>
<keyword evidence="2" id="KW-0812">Transmembrane</keyword>
<feature type="region of interest" description="Disordered" evidence="1">
    <location>
        <begin position="646"/>
        <end position="675"/>
    </location>
</feature>
<feature type="compositionally biased region" description="Polar residues" evidence="1">
    <location>
        <begin position="260"/>
        <end position="273"/>
    </location>
</feature>
<dbReference type="EMBL" id="CP054143">
    <property type="protein sequence ID" value="QKJ66368.1"/>
    <property type="molecule type" value="Genomic_DNA"/>
</dbReference>
<keyword evidence="5" id="KW-1185">Reference proteome</keyword>
<gene>
    <name evidence="4" type="ORF">HQN60_06455</name>
</gene>
<accession>A0A6M8SQG3</accession>